<dbReference type="STRING" id="106549.A0A540K3K2"/>
<evidence type="ECO:0000256" key="1">
    <source>
        <dbReference type="ARBA" id="ARBA00022574"/>
    </source>
</evidence>
<comment type="caution">
    <text evidence="4">The sequence shown here is derived from an EMBL/GenBank/DDBJ whole genome shotgun (WGS) entry which is preliminary data.</text>
</comment>
<proteinExistence type="predicted"/>
<evidence type="ECO:0000256" key="3">
    <source>
        <dbReference type="PROSITE-ProRule" id="PRU00221"/>
    </source>
</evidence>
<dbReference type="PROSITE" id="PS00678">
    <property type="entry name" value="WD_REPEATS_1"/>
    <property type="match status" value="1"/>
</dbReference>
<dbReference type="Proteomes" id="UP000315295">
    <property type="component" value="Unassembled WGS sequence"/>
</dbReference>
<dbReference type="InterPro" id="IPR015943">
    <property type="entry name" value="WD40/YVTN_repeat-like_dom_sf"/>
</dbReference>
<evidence type="ECO:0000256" key="2">
    <source>
        <dbReference type="ARBA" id="ARBA00022737"/>
    </source>
</evidence>
<feature type="repeat" description="WD" evidence="3">
    <location>
        <begin position="1"/>
        <end position="26"/>
    </location>
</feature>
<dbReference type="Gene3D" id="2.130.10.10">
    <property type="entry name" value="YVTN repeat-like/Quinoprotein amine dehydrogenase"/>
    <property type="match status" value="1"/>
</dbReference>
<keyword evidence="2" id="KW-0677">Repeat</keyword>
<keyword evidence="5" id="KW-1185">Reference proteome</keyword>
<dbReference type="EMBL" id="VIEB01008757">
    <property type="protein sequence ID" value="TQD68808.1"/>
    <property type="molecule type" value="Genomic_DNA"/>
</dbReference>
<evidence type="ECO:0000313" key="5">
    <source>
        <dbReference type="Proteomes" id="UP000315295"/>
    </source>
</evidence>
<sequence>MAVTCSGDEDGAIMMWDLSSGRCVTPLTGHTSCVRDFVTVEWCTSLLSLDLHKVQFCSIPSGQWLRVHGAFLCCEQHTCPIVHGILEIKSWPSTSKALNEQM</sequence>
<dbReference type="PROSITE" id="PS50082">
    <property type="entry name" value="WD_REPEATS_2"/>
    <property type="match status" value="1"/>
</dbReference>
<organism evidence="4 5">
    <name type="scientific">Malus baccata</name>
    <name type="common">Siberian crab apple</name>
    <name type="synonym">Pyrus baccata</name>
    <dbReference type="NCBI Taxonomy" id="106549"/>
    <lineage>
        <taxon>Eukaryota</taxon>
        <taxon>Viridiplantae</taxon>
        <taxon>Streptophyta</taxon>
        <taxon>Embryophyta</taxon>
        <taxon>Tracheophyta</taxon>
        <taxon>Spermatophyta</taxon>
        <taxon>Magnoliopsida</taxon>
        <taxon>eudicotyledons</taxon>
        <taxon>Gunneridae</taxon>
        <taxon>Pentapetalae</taxon>
        <taxon>rosids</taxon>
        <taxon>fabids</taxon>
        <taxon>Rosales</taxon>
        <taxon>Rosaceae</taxon>
        <taxon>Amygdaloideae</taxon>
        <taxon>Maleae</taxon>
        <taxon>Malus</taxon>
    </lineage>
</organism>
<dbReference type="AlphaFoldDB" id="A0A540K3K2"/>
<reference evidence="4 5" key="1">
    <citation type="journal article" date="2019" name="G3 (Bethesda)">
        <title>Sequencing of a Wild Apple (Malus baccata) Genome Unravels the Differences Between Cultivated and Wild Apple Species Regarding Disease Resistance and Cold Tolerance.</title>
        <authorList>
            <person name="Chen X."/>
        </authorList>
    </citation>
    <scope>NUCLEOTIDE SEQUENCE [LARGE SCALE GENOMIC DNA]</scope>
    <source>
        <strain evidence="5">cv. Shandingzi</strain>
        <tissue evidence="4">Leaves</tissue>
    </source>
</reference>
<dbReference type="InterPro" id="IPR036322">
    <property type="entry name" value="WD40_repeat_dom_sf"/>
</dbReference>
<evidence type="ECO:0000313" key="4">
    <source>
        <dbReference type="EMBL" id="TQD68808.1"/>
    </source>
</evidence>
<name>A0A540K3K2_MALBA</name>
<protein>
    <submittedName>
        <fullName evidence="4">Uncharacterized protein</fullName>
    </submittedName>
</protein>
<accession>A0A540K3K2</accession>
<dbReference type="InterPro" id="IPR001680">
    <property type="entry name" value="WD40_rpt"/>
</dbReference>
<keyword evidence="1 3" id="KW-0853">WD repeat</keyword>
<dbReference type="SUPFAM" id="SSF50978">
    <property type="entry name" value="WD40 repeat-like"/>
    <property type="match status" value="1"/>
</dbReference>
<gene>
    <name evidence="4" type="ORF">C1H46_045659</name>
</gene>
<dbReference type="InterPro" id="IPR019775">
    <property type="entry name" value="WD40_repeat_CS"/>
</dbReference>